<reference evidence="2" key="2">
    <citation type="submission" date="2016-02" db="EMBL/GenBank/DDBJ databases">
        <authorList>
            <person name="Wen L."/>
            <person name="He K."/>
            <person name="Yang H."/>
        </authorList>
    </citation>
    <scope>NUCLEOTIDE SEQUENCE</scope>
</reference>
<evidence type="ECO:0008006" key="3">
    <source>
        <dbReference type="Google" id="ProtNLM"/>
    </source>
</evidence>
<accession>A0A142BWC6</accession>
<evidence type="ECO:0000256" key="1">
    <source>
        <dbReference type="SAM" id="SignalP"/>
    </source>
</evidence>
<name>A0A142BWC6_9BACT</name>
<proteinExistence type="predicted"/>
<dbReference type="AlphaFoldDB" id="A0A142BWC6"/>
<feature type="signal peptide" evidence="1">
    <location>
        <begin position="1"/>
        <end position="21"/>
    </location>
</feature>
<sequence>MKQLTLALGLAVIGLSAPVLAADKIPSQFHGFWEKAEMCETAMEIGVPDTGAIIDSDSISGYEASCSVEKVTQVGVNEVTVNLMCSEAEGEYKRTDNLKLYDGQFLVITYENYEPGSRLVRCDK</sequence>
<evidence type="ECO:0000313" key="2">
    <source>
        <dbReference type="EMBL" id="AMP42414.1"/>
    </source>
</evidence>
<dbReference type="EMBL" id="KU736877">
    <property type="protein sequence ID" value="AMP42414.1"/>
    <property type="molecule type" value="Genomic_DNA"/>
</dbReference>
<feature type="chain" id="PRO_5007492845" description="Lipoprotein" evidence="1">
    <location>
        <begin position="22"/>
        <end position="124"/>
    </location>
</feature>
<keyword evidence="1" id="KW-0732">Signal</keyword>
<protein>
    <recommendedName>
        <fullName evidence="3">Lipoprotein</fullName>
    </recommendedName>
</protein>
<reference evidence="2" key="1">
    <citation type="journal article" date="2016" name="Appl. Environ. Microbiol.">
        <title>Diversity of the Tetracycline Mobilome within a Chinese Pig Manure Sample.</title>
        <authorList>
            <person name="Leclercq S.O."/>
            <person name="Wang C."/>
            <person name="Zhu Y."/>
            <person name="Wu H."/>
            <person name="Du X."/>
            <person name="Liu Z."/>
            <person name="Feng J."/>
        </authorList>
    </citation>
    <scope>NUCLEOTIDE SEQUENCE</scope>
</reference>
<organism evidence="2">
    <name type="scientific">uncultured bacterium IN-12</name>
    <dbReference type="NCBI Taxonomy" id="1805590"/>
    <lineage>
        <taxon>Bacteria</taxon>
        <taxon>environmental samples</taxon>
    </lineage>
</organism>